<gene>
    <name evidence="1" type="ORF">BFG57_17940</name>
</gene>
<dbReference type="EMBL" id="MJEH01000049">
    <property type="protein sequence ID" value="OEH91716.1"/>
    <property type="molecule type" value="Genomic_DNA"/>
</dbReference>
<reference evidence="1 2" key="1">
    <citation type="submission" date="2016-08" db="EMBL/GenBank/DDBJ databases">
        <title>Genome of Bacillus solimangrovi GH2-4.</title>
        <authorList>
            <person name="Lim S."/>
            <person name="Kim B.-C."/>
        </authorList>
    </citation>
    <scope>NUCLEOTIDE SEQUENCE [LARGE SCALE GENOMIC DNA]</scope>
    <source>
        <strain evidence="1 2">GH2-4</strain>
    </source>
</reference>
<dbReference type="Proteomes" id="UP000095209">
    <property type="component" value="Unassembled WGS sequence"/>
</dbReference>
<dbReference type="RefSeq" id="WP_069718259.1">
    <property type="nucleotide sequence ID" value="NZ_MJEH01000049.1"/>
</dbReference>
<organism evidence="1 2">
    <name type="scientific">Bacillus solimangrovi</name>
    <dbReference type="NCBI Taxonomy" id="1305675"/>
    <lineage>
        <taxon>Bacteria</taxon>
        <taxon>Bacillati</taxon>
        <taxon>Bacillota</taxon>
        <taxon>Bacilli</taxon>
        <taxon>Bacillales</taxon>
        <taxon>Bacillaceae</taxon>
        <taxon>Bacillus</taxon>
    </lineage>
</organism>
<name>A0A1E5LCA6_9BACI</name>
<dbReference type="InterPro" id="IPR035945">
    <property type="entry name" value="YhaI-like_sf"/>
</dbReference>
<accession>A0A1E5LCA6</accession>
<dbReference type="STRING" id="1305675.BFG57_17940"/>
<dbReference type="Gene3D" id="1.10.3750.10">
    <property type="entry name" value="YhaI-like"/>
    <property type="match status" value="1"/>
</dbReference>
<keyword evidence="2" id="KW-1185">Reference proteome</keyword>
<dbReference type="InterPro" id="IPR015058">
    <property type="entry name" value="DUF1878"/>
</dbReference>
<dbReference type="SUPFAM" id="SSF109915">
    <property type="entry name" value="Hypothetical protein YhaI"/>
    <property type="match status" value="1"/>
</dbReference>
<evidence type="ECO:0000313" key="2">
    <source>
        <dbReference type="Proteomes" id="UP000095209"/>
    </source>
</evidence>
<sequence>MESVEDRLQRLEYHHRVLMKVLDSNEYPLYRLFIERKLTEKEVHELFMLCDQLQKKYKEQKEWGFVNFFPLLIQFAGLLTTKLHPDETMEALIEQKLYEELMKELKTLRYNYND</sequence>
<protein>
    <recommendedName>
        <fullName evidence="3">DUF1878 domain-containing protein</fullName>
    </recommendedName>
</protein>
<dbReference type="Pfam" id="PF08963">
    <property type="entry name" value="DUF1878"/>
    <property type="match status" value="1"/>
</dbReference>
<proteinExistence type="predicted"/>
<dbReference type="AlphaFoldDB" id="A0A1E5LCA6"/>
<evidence type="ECO:0008006" key="3">
    <source>
        <dbReference type="Google" id="ProtNLM"/>
    </source>
</evidence>
<comment type="caution">
    <text evidence="1">The sequence shown here is derived from an EMBL/GenBank/DDBJ whole genome shotgun (WGS) entry which is preliminary data.</text>
</comment>
<evidence type="ECO:0000313" key="1">
    <source>
        <dbReference type="EMBL" id="OEH91716.1"/>
    </source>
</evidence>